<feature type="domain" description="N-acetyltransferase" evidence="1">
    <location>
        <begin position="98"/>
        <end position="228"/>
    </location>
</feature>
<sequence length="228" mass="24437">MHRRMALACEAAPAAGVPGRFRVWERAGLFAVLASDPALGYLSTVSGVTPSTVKAAAELADDPVWNGVEPTVVTDGLPIPGYVRADDRLLATRRLRRRRAVPSEVVDAEVFVGVLLEGFETRGVVARFMAAEHRLPAVRRFLLVEGEKPIAAAGMTIHEEVAVLGAATTLRAHRGHGAQVKLLHRRLAVAAAEGCTLAVATARPDSPSAANLARAGFRLHRRQAWRKP</sequence>
<reference evidence="2 3" key="1">
    <citation type="submission" date="2023-06" db="EMBL/GenBank/DDBJ databases">
        <authorList>
            <person name="Oyuntsetseg B."/>
            <person name="Kim S.B."/>
        </authorList>
    </citation>
    <scope>NUCLEOTIDE SEQUENCE [LARGE SCALE GENOMIC DNA]</scope>
    <source>
        <strain evidence="2 3">2-2</strain>
    </source>
</reference>
<evidence type="ECO:0000313" key="2">
    <source>
        <dbReference type="EMBL" id="WIV52572.1"/>
    </source>
</evidence>
<dbReference type="PROSITE" id="PS51186">
    <property type="entry name" value="GNAT"/>
    <property type="match status" value="1"/>
</dbReference>
<name>A0ABY8X8D7_9PSEU</name>
<dbReference type="RefSeq" id="WP_285448907.1">
    <property type="nucleotide sequence ID" value="NZ_CP127173.1"/>
</dbReference>
<keyword evidence="3" id="KW-1185">Reference proteome</keyword>
<dbReference type="Gene3D" id="3.40.630.30">
    <property type="match status" value="1"/>
</dbReference>
<dbReference type="Proteomes" id="UP001227101">
    <property type="component" value="Chromosome"/>
</dbReference>
<dbReference type="InterPro" id="IPR000182">
    <property type="entry name" value="GNAT_dom"/>
</dbReference>
<evidence type="ECO:0000259" key="1">
    <source>
        <dbReference type="PROSITE" id="PS51186"/>
    </source>
</evidence>
<dbReference type="Pfam" id="PF00583">
    <property type="entry name" value="Acetyltransf_1"/>
    <property type="match status" value="1"/>
</dbReference>
<protein>
    <recommendedName>
        <fullName evidence="1">N-acetyltransferase domain-containing protein</fullName>
    </recommendedName>
</protein>
<evidence type="ECO:0000313" key="3">
    <source>
        <dbReference type="Proteomes" id="UP001227101"/>
    </source>
</evidence>
<dbReference type="SUPFAM" id="SSF55729">
    <property type="entry name" value="Acyl-CoA N-acyltransferases (Nat)"/>
    <property type="match status" value="1"/>
</dbReference>
<organism evidence="2 3">
    <name type="scientific">Amycolatopsis nalaikhensis</name>
    <dbReference type="NCBI Taxonomy" id="715472"/>
    <lineage>
        <taxon>Bacteria</taxon>
        <taxon>Bacillati</taxon>
        <taxon>Actinomycetota</taxon>
        <taxon>Actinomycetes</taxon>
        <taxon>Pseudonocardiales</taxon>
        <taxon>Pseudonocardiaceae</taxon>
        <taxon>Amycolatopsis</taxon>
    </lineage>
</organism>
<proteinExistence type="predicted"/>
<accession>A0ABY8X8D7</accession>
<dbReference type="EMBL" id="CP127173">
    <property type="protein sequence ID" value="WIV52572.1"/>
    <property type="molecule type" value="Genomic_DNA"/>
</dbReference>
<dbReference type="InterPro" id="IPR016181">
    <property type="entry name" value="Acyl_CoA_acyltransferase"/>
</dbReference>
<gene>
    <name evidence="2" type="ORF">QP939_26790</name>
</gene>